<evidence type="ECO:0000259" key="1">
    <source>
        <dbReference type="Pfam" id="PF00561"/>
    </source>
</evidence>
<keyword evidence="3" id="KW-1185">Reference proteome</keyword>
<comment type="caution">
    <text evidence="2">The sequence shown here is derived from an EMBL/GenBank/DDBJ whole genome shotgun (WGS) entry which is preliminary data.</text>
</comment>
<gene>
    <name evidence="2" type="ORF">CDV36_008845</name>
</gene>
<dbReference type="OrthoDB" id="19657at2759"/>
<dbReference type="InterPro" id="IPR000073">
    <property type="entry name" value="AB_hydrolase_1"/>
</dbReference>
<dbReference type="InterPro" id="IPR029058">
    <property type="entry name" value="AB_hydrolase_fold"/>
</dbReference>
<dbReference type="STRING" id="2010991.A0A3M2S1V4"/>
<dbReference type="Pfam" id="PF00561">
    <property type="entry name" value="Abhydrolase_1"/>
    <property type="match status" value="1"/>
</dbReference>
<accession>A0A3M2S1V4</accession>
<proteinExistence type="predicted"/>
<reference evidence="2 3" key="1">
    <citation type="submission" date="2017-06" db="EMBL/GenBank/DDBJ databases">
        <title>Comparative genomic analysis of Ambrosia Fusariam Clade fungi.</title>
        <authorList>
            <person name="Stajich J.E."/>
            <person name="Carrillo J."/>
            <person name="Kijimoto T."/>
            <person name="Eskalen A."/>
            <person name="O'Donnell K."/>
            <person name="Kasson M."/>
        </authorList>
    </citation>
    <scope>NUCLEOTIDE SEQUENCE [LARGE SCALE GENOMIC DNA]</scope>
    <source>
        <strain evidence="2">UCR3666</strain>
    </source>
</reference>
<evidence type="ECO:0000313" key="3">
    <source>
        <dbReference type="Proteomes" id="UP000277212"/>
    </source>
</evidence>
<dbReference type="Proteomes" id="UP000277212">
    <property type="component" value="Unassembled WGS sequence"/>
</dbReference>
<name>A0A3M2S1V4_9HYPO</name>
<dbReference type="InterPro" id="IPR050471">
    <property type="entry name" value="AB_hydrolase"/>
</dbReference>
<dbReference type="PRINTS" id="PR00111">
    <property type="entry name" value="ABHYDROLASE"/>
</dbReference>
<organism evidence="2 3">
    <name type="scientific">Fusarium kuroshium</name>
    <dbReference type="NCBI Taxonomy" id="2010991"/>
    <lineage>
        <taxon>Eukaryota</taxon>
        <taxon>Fungi</taxon>
        <taxon>Dikarya</taxon>
        <taxon>Ascomycota</taxon>
        <taxon>Pezizomycotina</taxon>
        <taxon>Sordariomycetes</taxon>
        <taxon>Hypocreomycetidae</taxon>
        <taxon>Hypocreales</taxon>
        <taxon>Nectriaceae</taxon>
        <taxon>Fusarium</taxon>
        <taxon>Fusarium solani species complex</taxon>
    </lineage>
</organism>
<protein>
    <recommendedName>
        <fullName evidence="1">AB hydrolase-1 domain-containing protein</fullName>
    </recommendedName>
</protein>
<dbReference type="EMBL" id="NKUJ01000165">
    <property type="protein sequence ID" value="RMJ11508.1"/>
    <property type="molecule type" value="Genomic_DNA"/>
</dbReference>
<sequence length="356" mass="39287">MASTGYPAFPSTEETLKHPAYPATIWALEPHQKGKLPVAKDRGGPLNIAWEVHGDGPVKLVLIMGLVGALTSWQRQTKYFGHDRGDKYSVLLIDNRGIGGSDKPLSRYSTSEMALDVIEVLEHVGWTSDRQLNVVGISMGGMIAQEMAMRIPKRLQSLSLVCTSGGLTHGAKGLFETLSERVGFIIPKSMERNISDTGLQLFTPEWLAAPDAEILPEPGITPRCGPPPAEVGPTYRLFDSNFQRYQAQELTKRLDPDTFTTGGLMCQLSAAGLHRKSDDQLRQIADTVGRDRILVMHGTRDNMIKLHNGERLIQVLKPGVGLIEDGMGHAPPMERAQWFNSVLEERLGMWTKIVDE</sequence>
<dbReference type="Gene3D" id="3.40.50.1820">
    <property type="entry name" value="alpha/beta hydrolase"/>
    <property type="match status" value="1"/>
</dbReference>
<dbReference type="SUPFAM" id="SSF53474">
    <property type="entry name" value="alpha/beta-Hydrolases"/>
    <property type="match status" value="1"/>
</dbReference>
<dbReference type="AlphaFoldDB" id="A0A3M2S1V4"/>
<feature type="domain" description="AB hydrolase-1" evidence="1">
    <location>
        <begin position="60"/>
        <end position="334"/>
    </location>
</feature>
<dbReference type="PANTHER" id="PTHR43433:SF5">
    <property type="entry name" value="AB HYDROLASE-1 DOMAIN-CONTAINING PROTEIN"/>
    <property type="match status" value="1"/>
</dbReference>
<evidence type="ECO:0000313" key="2">
    <source>
        <dbReference type="EMBL" id="RMJ11508.1"/>
    </source>
</evidence>
<dbReference type="PANTHER" id="PTHR43433">
    <property type="entry name" value="HYDROLASE, ALPHA/BETA FOLD FAMILY PROTEIN"/>
    <property type="match status" value="1"/>
</dbReference>